<dbReference type="InterPro" id="IPR027417">
    <property type="entry name" value="P-loop_NTPase"/>
</dbReference>
<dbReference type="Gene3D" id="3.40.50.300">
    <property type="entry name" value="P-loop containing nucleotide triphosphate hydrolases"/>
    <property type="match status" value="1"/>
</dbReference>
<evidence type="ECO:0000313" key="2">
    <source>
        <dbReference type="EMBL" id="EKD44788.1"/>
    </source>
</evidence>
<sequence>MKELKNRIVGRGSETPESLEKRLSSAYSEIEYIKNYDYFIMNDTVENATDILQSIILVEKCRVAADIEPILCKFKEESEHA</sequence>
<protein>
    <recommendedName>
        <fullName evidence="1">Guanylate kinase/L-type calcium channel beta subunit domain-containing protein</fullName>
    </recommendedName>
</protein>
<proteinExistence type="predicted"/>
<comment type="caution">
    <text evidence="2">The sequence shown here is derived from an EMBL/GenBank/DDBJ whole genome shotgun (WGS) entry which is preliminary data.</text>
</comment>
<accession>K1ZK35</accession>
<dbReference type="SUPFAM" id="SSF52540">
    <property type="entry name" value="P-loop containing nucleoside triphosphate hydrolases"/>
    <property type="match status" value="1"/>
</dbReference>
<dbReference type="Pfam" id="PF00625">
    <property type="entry name" value="Guanylate_kin"/>
    <property type="match status" value="1"/>
</dbReference>
<dbReference type="EMBL" id="AMFJ01028737">
    <property type="protein sequence ID" value="EKD44788.1"/>
    <property type="molecule type" value="Genomic_DNA"/>
</dbReference>
<gene>
    <name evidence="2" type="ORF">ACD_71C00006G0001</name>
</gene>
<dbReference type="InterPro" id="IPR008145">
    <property type="entry name" value="GK/Ca_channel_bsu"/>
</dbReference>
<evidence type="ECO:0000259" key="1">
    <source>
        <dbReference type="Pfam" id="PF00625"/>
    </source>
</evidence>
<reference evidence="2" key="1">
    <citation type="journal article" date="2012" name="Science">
        <title>Fermentation, hydrogen, and sulfur metabolism in multiple uncultivated bacterial phyla.</title>
        <authorList>
            <person name="Wrighton K.C."/>
            <person name="Thomas B.C."/>
            <person name="Sharon I."/>
            <person name="Miller C.S."/>
            <person name="Castelle C.J."/>
            <person name="VerBerkmoes N.C."/>
            <person name="Wilkins M.J."/>
            <person name="Hettich R.L."/>
            <person name="Lipton M.S."/>
            <person name="Williams K.H."/>
            <person name="Long P.E."/>
            <person name="Banfield J.F."/>
        </authorList>
    </citation>
    <scope>NUCLEOTIDE SEQUENCE [LARGE SCALE GENOMIC DNA]</scope>
</reference>
<feature type="domain" description="Guanylate kinase/L-type calcium channel beta subunit" evidence="1">
    <location>
        <begin position="2"/>
        <end position="56"/>
    </location>
</feature>
<dbReference type="AlphaFoldDB" id="K1ZK35"/>
<name>K1ZK35_9BACT</name>
<organism evidence="2">
    <name type="scientific">uncultured bacterium</name>
    <name type="common">gcode 4</name>
    <dbReference type="NCBI Taxonomy" id="1234023"/>
    <lineage>
        <taxon>Bacteria</taxon>
        <taxon>environmental samples</taxon>
    </lineage>
</organism>